<sequence length="236" mass="27423">MRNVGHVFNEIIFYSVSYLKNRTPIMIMIDALIDVTDRIIELVRIEDERMKARYEEIYKPSFEELRAVHSDYLKMFTELEWKVRKIDPDLPGNDPQGTGSPTEALEYLHMRRIELLPIREKLSAIETLLDGKQGTKLPETERRFLQSLANYFVVGGLSDSRSYCSRASILLEHLENTIDRQVVAAESIAQGREVDPNVSTLSDVRKECKTAMKELGKAWYEIVDRFNVLRFIYAEK</sequence>
<dbReference type="KEGG" id="eaj:Q3M24_08820"/>
<protein>
    <submittedName>
        <fullName evidence="1">Uncharacterized protein</fullName>
    </submittedName>
</protein>
<evidence type="ECO:0000313" key="1">
    <source>
        <dbReference type="EMBL" id="XCN74826.1"/>
    </source>
</evidence>
<name>A0AAU8M152_9BACT</name>
<gene>
    <name evidence="1" type="ORF">Q3M24_08820</name>
</gene>
<organism evidence="1">
    <name type="scientific">Candidatus Electrothrix aestuarii</name>
    <dbReference type="NCBI Taxonomy" id="3062594"/>
    <lineage>
        <taxon>Bacteria</taxon>
        <taxon>Pseudomonadati</taxon>
        <taxon>Thermodesulfobacteriota</taxon>
        <taxon>Desulfobulbia</taxon>
        <taxon>Desulfobulbales</taxon>
        <taxon>Desulfobulbaceae</taxon>
        <taxon>Candidatus Electrothrix</taxon>
    </lineage>
</organism>
<reference evidence="1" key="1">
    <citation type="journal article" date="2024" name="Syst. Appl. Microbiol.">
        <title>First single-strain enrichments of Electrothrix cable bacteria, description of E. aestuarii sp. nov. and E. rattekaaiensis sp. nov., and proposal of a cable bacteria taxonomy following the rules of the SeqCode.</title>
        <authorList>
            <person name="Plum-Jensen L.E."/>
            <person name="Schramm A."/>
            <person name="Marshall I.P.G."/>
        </authorList>
    </citation>
    <scope>NUCLEOTIDE SEQUENCE</scope>
    <source>
        <strain evidence="1">Rat1</strain>
    </source>
</reference>
<proteinExistence type="predicted"/>
<reference evidence="1" key="2">
    <citation type="submission" date="2024-06" db="EMBL/GenBank/DDBJ databases">
        <authorList>
            <person name="Plum-Jensen L.E."/>
            <person name="Schramm A."/>
            <person name="Marshall I.P.G."/>
        </authorList>
    </citation>
    <scope>NUCLEOTIDE SEQUENCE</scope>
    <source>
        <strain evidence="1">Rat1</strain>
    </source>
</reference>
<dbReference type="EMBL" id="CP159373">
    <property type="protein sequence ID" value="XCN74826.1"/>
    <property type="molecule type" value="Genomic_DNA"/>
</dbReference>
<accession>A0AAU8M152</accession>
<dbReference type="AlphaFoldDB" id="A0AAU8M152"/>